<accession>A0A427Y1B5</accession>
<evidence type="ECO:0000256" key="4">
    <source>
        <dbReference type="ARBA" id="ARBA00023136"/>
    </source>
</evidence>
<dbReference type="RefSeq" id="XP_028478278.1">
    <property type="nucleotide sequence ID" value="XM_028621826.1"/>
</dbReference>
<dbReference type="Proteomes" id="UP000279236">
    <property type="component" value="Unassembled WGS sequence"/>
</dbReference>
<evidence type="ECO:0000313" key="7">
    <source>
        <dbReference type="EMBL" id="RSH84830.1"/>
    </source>
</evidence>
<evidence type="ECO:0000256" key="5">
    <source>
        <dbReference type="SAM" id="MobiDB-lite"/>
    </source>
</evidence>
<feature type="compositionally biased region" description="Acidic residues" evidence="5">
    <location>
        <begin position="323"/>
        <end position="333"/>
    </location>
</feature>
<organism evidence="7 8">
    <name type="scientific">Apiotrichum porosum</name>
    <dbReference type="NCBI Taxonomy" id="105984"/>
    <lineage>
        <taxon>Eukaryota</taxon>
        <taxon>Fungi</taxon>
        <taxon>Dikarya</taxon>
        <taxon>Basidiomycota</taxon>
        <taxon>Agaricomycotina</taxon>
        <taxon>Tremellomycetes</taxon>
        <taxon>Trichosporonales</taxon>
        <taxon>Trichosporonaceae</taxon>
        <taxon>Apiotrichum</taxon>
    </lineage>
</organism>
<feature type="compositionally biased region" description="Acidic residues" evidence="5">
    <location>
        <begin position="511"/>
        <end position="524"/>
    </location>
</feature>
<feature type="compositionally biased region" description="Pro residues" evidence="5">
    <location>
        <begin position="483"/>
        <end position="495"/>
    </location>
</feature>
<keyword evidence="2 6" id="KW-0812">Transmembrane</keyword>
<gene>
    <name evidence="7" type="ORF">EHS24_006359</name>
</gene>
<feature type="transmembrane region" description="Helical" evidence="6">
    <location>
        <begin position="632"/>
        <end position="657"/>
    </location>
</feature>
<reference evidence="7 8" key="1">
    <citation type="submission" date="2018-11" db="EMBL/GenBank/DDBJ databases">
        <title>Genome sequence of Apiotrichum porosum DSM 27194.</title>
        <authorList>
            <person name="Aliyu H."/>
            <person name="Gorte O."/>
            <person name="Ochsenreither K."/>
        </authorList>
    </citation>
    <scope>NUCLEOTIDE SEQUENCE [LARGE SCALE GENOMIC DNA]</scope>
    <source>
        <strain evidence="7 8">DSM 27194</strain>
    </source>
</reference>
<feature type="compositionally biased region" description="Acidic residues" evidence="5">
    <location>
        <begin position="967"/>
        <end position="980"/>
    </location>
</feature>
<dbReference type="InterPro" id="IPR029024">
    <property type="entry name" value="TerB-like"/>
</dbReference>
<evidence type="ECO:0000256" key="6">
    <source>
        <dbReference type="SAM" id="Phobius"/>
    </source>
</evidence>
<feature type="region of interest" description="Disordered" evidence="5">
    <location>
        <begin position="966"/>
        <end position="1086"/>
    </location>
</feature>
<dbReference type="EMBL" id="RSCE01000003">
    <property type="protein sequence ID" value="RSH84830.1"/>
    <property type="molecule type" value="Genomic_DNA"/>
</dbReference>
<evidence type="ECO:0000256" key="1">
    <source>
        <dbReference type="ARBA" id="ARBA00004141"/>
    </source>
</evidence>
<evidence type="ECO:0000313" key="8">
    <source>
        <dbReference type="Proteomes" id="UP000279236"/>
    </source>
</evidence>
<keyword evidence="8" id="KW-1185">Reference proteome</keyword>
<feature type="compositionally biased region" description="Polar residues" evidence="5">
    <location>
        <begin position="1027"/>
        <end position="1037"/>
    </location>
</feature>
<dbReference type="GO" id="GO:0016020">
    <property type="term" value="C:membrane"/>
    <property type="evidence" value="ECO:0007669"/>
    <property type="project" value="UniProtKB-SubCell"/>
</dbReference>
<keyword evidence="4 6" id="KW-0472">Membrane</keyword>
<dbReference type="InterPro" id="IPR007941">
    <property type="entry name" value="DUF726"/>
</dbReference>
<feature type="region of interest" description="Disordered" evidence="5">
    <location>
        <begin position="1"/>
        <end position="62"/>
    </location>
</feature>
<dbReference type="PANTHER" id="PTHR17920:SF3">
    <property type="entry name" value="TRANSMEMBRANE AND COILED-COIL DOMAIN-CONTAINING PROTEIN 4"/>
    <property type="match status" value="1"/>
</dbReference>
<feature type="compositionally biased region" description="Low complexity" evidence="5">
    <location>
        <begin position="334"/>
        <end position="347"/>
    </location>
</feature>
<feature type="transmembrane region" description="Helical" evidence="6">
    <location>
        <begin position="677"/>
        <end position="698"/>
    </location>
</feature>
<evidence type="ECO:0000256" key="3">
    <source>
        <dbReference type="ARBA" id="ARBA00022989"/>
    </source>
</evidence>
<dbReference type="SUPFAM" id="SSF158682">
    <property type="entry name" value="TerB-like"/>
    <property type="match status" value="1"/>
</dbReference>
<feature type="compositionally biased region" description="Basic and acidic residues" evidence="5">
    <location>
        <begin position="1294"/>
        <end position="1312"/>
    </location>
</feature>
<feature type="region of interest" description="Disordered" evidence="5">
    <location>
        <begin position="1118"/>
        <end position="1172"/>
    </location>
</feature>
<feature type="compositionally biased region" description="Low complexity" evidence="5">
    <location>
        <begin position="8"/>
        <end position="24"/>
    </location>
</feature>
<feature type="compositionally biased region" description="Low complexity" evidence="5">
    <location>
        <begin position="1146"/>
        <end position="1160"/>
    </location>
</feature>
<comment type="caution">
    <text evidence="7">The sequence shown here is derived from an EMBL/GenBank/DDBJ whole genome shotgun (WGS) entry which is preliminary data.</text>
</comment>
<dbReference type="OrthoDB" id="277931at2759"/>
<dbReference type="Pfam" id="PF05277">
    <property type="entry name" value="DUF726"/>
    <property type="match status" value="1"/>
</dbReference>
<protein>
    <recommendedName>
        <fullName evidence="9">DUF726-domain-containing protein</fullName>
    </recommendedName>
</protein>
<evidence type="ECO:0000256" key="2">
    <source>
        <dbReference type="ARBA" id="ARBA00022692"/>
    </source>
</evidence>
<name>A0A427Y1B5_9TREE</name>
<keyword evidence="3 6" id="KW-1133">Transmembrane helix</keyword>
<feature type="region of interest" description="Disordered" evidence="5">
    <location>
        <begin position="1187"/>
        <end position="1312"/>
    </location>
</feature>
<evidence type="ECO:0008006" key="9">
    <source>
        <dbReference type="Google" id="ProtNLM"/>
    </source>
</evidence>
<feature type="region of interest" description="Disordered" evidence="5">
    <location>
        <begin position="315"/>
        <end position="524"/>
    </location>
</feature>
<feature type="compositionally biased region" description="Basic and acidic residues" evidence="5">
    <location>
        <begin position="993"/>
        <end position="1002"/>
    </location>
</feature>
<feature type="compositionally biased region" description="Basic residues" evidence="5">
    <location>
        <begin position="28"/>
        <end position="38"/>
    </location>
</feature>
<feature type="compositionally biased region" description="Low complexity" evidence="5">
    <location>
        <begin position="1074"/>
        <end position="1084"/>
    </location>
</feature>
<proteinExistence type="predicted"/>
<comment type="subcellular location">
    <subcellularLocation>
        <location evidence="1">Membrane</location>
        <topology evidence="1">Multi-pass membrane protein</topology>
    </subcellularLocation>
</comment>
<sequence>MLPPPRAPARGSAHSSSPSSHNVGGAHGHAHAQPHHAHASTSSHSLAPPKATNNASWSDLDDDDGWQDMPVVRSNDFTSELDAVDDKKFHYRAPIRLDNEDEHGPTANATGVHLELEADTLITDSWREKAGIDESEYTRLRLEEDNESEEVHMRTRFLFDEDKAMTPLSQMQATKQLLTEGQRIAYVGLCALIARRMLADMGRGWEGYKAKQHMLKGKGRAHDVPVVESGNIWMIKIMARLYQHMELERDEQRMIESLAEHGVDPADLVPALMTTHTVKNPEFDPAAKKAAEAEAYEAAQRAEVEAEVKMVEAAEAKKKAEADGEAAENDEGEPAPTYEPAPAYEDAVAAGASPPPLAEPTPRAAPRKMPSLFDDDDEEEVANKAPPSRSEPRKMPSLFDDDEGDVVVSKEAPAARSEPRKMPSLFDDDEDGGDIGGSAPSPRKPVTAVEEEDDGDIGAALTSPEPGRGAEAKLPATPAPDASSPPLPAAPPALPPKDDDGATPQQPDAEALPDAEAVPDADADAEAHVDAPMPALPGVSTSITAADEDVTLDIRWTVLCDLFLVLVADSVYDARSRAFLERVAKALGFEWLDVVRFENRVTDTLEIQENVGQLQQVDVIESRRKGARNKRYAMMGAAAVGGALVIGLSAGLLAPFIGAGIGAALGTVGIGGTTAFLGGAGGAAIITTTGVVTGGNIAGRGMARRTREVRTFELKPLHNNKRLTTLRFMASKVDDVRLPFSVLDAIVGDVLSVLWEPEMMNEMGNAIKILSTEVLTQVGQTILQATVMTALMSALQWPLLLTKLGYLIDNPWSNALDRAKAAGLVLADVLIQRHAGVRPTSLIGFSLGARVIFYALCELARVKAYGIVQDVYLFGTTVTASRQTWLGVRSVVGGRFVNAYASSDWMLGYLFRATSGGLNTVAGLRPVEDVPGLENVDCTEFITGHMSYRSAMPMLLAHVGFPVTQEWFDEPDDPDADPEEQERYVVNEEEEEEARRSAEKKILGIFPRSRKSGSRSGSGASTPVPRASTSKNATPSKNAGDDDDDELPPREEAASPVELEADIGERASTALSPEQAAAVAAAAAAEEERLAAIPKTAGFDFAAISQALGKEIDVDKLKDPSRDAPAAAAHVAALERTGSAPPLAPRSPSASADRSPPLRSQSAAGGLPVDDAGDIAVTANKALTIDMPEWGDGQVPTPGSTGSAGGGVWANVPSSPPKKASSSLFGFTNAWATPASTSPAPPPSTGSFNSDGLRAAPPARPHPAEFTNPFASSAFMSPFGAEDPLGAPPAAAGSREREKWGKEVDRAMENPW</sequence>
<dbReference type="PANTHER" id="PTHR17920">
    <property type="entry name" value="TRANSMEMBRANE AND COILED-COIL DOMAIN-CONTAINING PROTEIN 4 TMCO4"/>
    <property type="match status" value="1"/>
</dbReference>
<dbReference type="GeneID" id="39590902"/>